<proteinExistence type="predicted"/>
<organism evidence="1 2">
    <name type="scientific">Panagrolaimus sp. ES5</name>
    <dbReference type="NCBI Taxonomy" id="591445"/>
    <lineage>
        <taxon>Eukaryota</taxon>
        <taxon>Metazoa</taxon>
        <taxon>Ecdysozoa</taxon>
        <taxon>Nematoda</taxon>
        <taxon>Chromadorea</taxon>
        <taxon>Rhabditida</taxon>
        <taxon>Tylenchina</taxon>
        <taxon>Panagrolaimomorpha</taxon>
        <taxon>Panagrolaimoidea</taxon>
        <taxon>Panagrolaimidae</taxon>
        <taxon>Panagrolaimus</taxon>
    </lineage>
</organism>
<dbReference type="Proteomes" id="UP000887579">
    <property type="component" value="Unplaced"/>
</dbReference>
<evidence type="ECO:0000313" key="1">
    <source>
        <dbReference type="Proteomes" id="UP000887579"/>
    </source>
</evidence>
<evidence type="ECO:0000313" key="2">
    <source>
        <dbReference type="WBParaSite" id="ES5_v2.g26273.t1"/>
    </source>
</evidence>
<accession>A0AC34G949</accession>
<dbReference type="WBParaSite" id="ES5_v2.g26273.t1">
    <property type="protein sequence ID" value="ES5_v2.g26273.t1"/>
    <property type="gene ID" value="ES5_v2.g26273"/>
</dbReference>
<protein>
    <submittedName>
        <fullName evidence="2">Uncharacterized protein</fullName>
    </submittedName>
</protein>
<name>A0AC34G949_9BILA</name>
<sequence>MISRLTFLFLFAAIFVTVNSLHIPGFVNGKSLRNYFDKLWVPDNLINLDSCPVQELWFTQKRYQLNDQFFDNATVNPVIFLMIGGEGTINPKWVCWTNYTYMQMATQYKARLIQLEHRFFGQSYPIKTANGWGDMSTPNLSLLTSQQALEDLANFIIKYNSQQNWTNPRWVVFGGSYPGSLCAWFRVKYPTLSLGGICSSAPLWPKVDFYEYAQIMEYAIKDYNSQCAANIATGFTQLKQMVYTDDGRDSLNKIFNITPSLNVSASDMYEIDATNFLANVFGSFQGIVQYTFDAANNYTLNGYGIDGLCKLMNDPQKSPVEAVASVFFWAINEGNNGAQINILDNDYDASIATIARTSFNLSDPNDRDGLAASRGWMWLSCGMALGWLQT</sequence>
<reference evidence="2" key="1">
    <citation type="submission" date="2022-11" db="UniProtKB">
        <authorList>
            <consortium name="WormBaseParasite"/>
        </authorList>
    </citation>
    <scope>IDENTIFICATION</scope>
</reference>